<evidence type="ECO:0000256" key="2">
    <source>
        <dbReference type="ARBA" id="ARBA00001913"/>
    </source>
</evidence>
<evidence type="ECO:0000256" key="8">
    <source>
        <dbReference type="ARBA" id="ARBA00023295"/>
    </source>
</evidence>
<dbReference type="Pfam" id="PF02929">
    <property type="entry name" value="Bgal_small_N"/>
    <property type="match status" value="1"/>
</dbReference>
<keyword evidence="8 10" id="KW-0326">Glycosidase</keyword>
<dbReference type="PANTHER" id="PTHR46323:SF2">
    <property type="entry name" value="BETA-GALACTOSIDASE"/>
    <property type="match status" value="1"/>
</dbReference>
<dbReference type="PANTHER" id="PTHR46323">
    <property type="entry name" value="BETA-GALACTOSIDASE"/>
    <property type="match status" value="1"/>
</dbReference>
<dbReference type="Pfam" id="PF00703">
    <property type="entry name" value="Glyco_hydro_2"/>
    <property type="match status" value="1"/>
</dbReference>
<dbReference type="InterPro" id="IPR050347">
    <property type="entry name" value="Bact_Beta-galactosidase"/>
</dbReference>
<dbReference type="InterPro" id="IPR006101">
    <property type="entry name" value="Glyco_hydro_2"/>
</dbReference>
<comment type="catalytic activity">
    <reaction evidence="1 10">
        <text>Hydrolysis of terminal non-reducing beta-D-galactose residues in beta-D-galactosides.</text>
        <dbReference type="EC" id="3.2.1.23"/>
    </reaction>
</comment>
<evidence type="ECO:0000256" key="4">
    <source>
        <dbReference type="ARBA" id="ARBA00011245"/>
    </source>
</evidence>
<dbReference type="RefSeq" id="WP_062122795.1">
    <property type="nucleotide sequence ID" value="NZ_BAZW01000006.1"/>
</dbReference>
<accession>A0A0E9LUQ0</accession>
<evidence type="ECO:0000256" key="10">
    <source>
        <dbReference type="RuleBase" id="RU361154"/>
    </source>
</evidence>
<evidence type="ECO:0000313" key="13">
    <source>
        <dbReference type="Proteomes" id="UP000032900"/>
    </source>
</evidence>
<dbReference type="Pfam" id="PF02836">
    <property type="entry name" value="Glyco_hydro_2_C"/>
    <property type="match status" value="1"/>
</dbReference>
<evidence type="ECO:0000259" key="11">
    <source>
        <dbReference type="SMART" id="SM01038"/>
    </source>
</evidence>
<dbReference type="Pfam" id="PF16353">
    <property type="entry name" value="LacZ_4"/>
    <property type="match status" value="1"/>
</dbReference>
<evidence type="ECO:0000256" key="3">
    <source>
        <dbReference type="ARBA" id="ARBA00007401"/>
    </source>
</evidence>
<dbReference type="Gene3D" id="2.60.120.260">
    <property type="entry name" value="Galactose-binding domain-like"/>
    <property type="match status" value="1"/>
</dbReference>
<dbReference type="Pfam" id="PF02837">
    <property type="entry name" value="Glyco_hydro_2_N"/>
    <property type="match status" value="1"/>
</dbReference>
<dbReference type="InterPro" id="IPR036156">
    <property type="entry name" value="Beta-gal/glucu_dom_sf"/>
</dbReference>
<comment type="similarity">
    <text evidence="3 10">Belongs to the glycosyl hydrolase 2 family.</text>
</comment>
<dbReference type="GO" id="GO:0030246">
    <property type="term" value="F:carbohydrate binding"/>
    <property type="evidence" value="ECO:0007669"/>
    <property type="project" value="InterPro"/>
</dbReference>
<dbReference type="Gene3D" id="2.70.98.10">
    <property type="match status" value="1"/>
</dbReference>
<dbReference type="GO" id="GO:0004565">
    <property type="term" value="F:beta-galactosidase activity"/>
    <property type="evidence" value="ECO:0007669"/>
    <property type="project" value="UniProtKB-EC"/>
</dbReference>
<keyword evidence="13" id="KW-1185">Reference proteome</keyword>
<dbReference type="GO" id="GO:0005990">
    <property type="term" value="P:lactose catabolic process"/>
    <property type="evidence" value="ECO:0007669"/>
    <property type="project" value="TreeGrafter"/>
</dbReference>
<evidence type="ECO:0000256" key="1">
    <source>
        <dbReference type="ARBA" id="ARBA00001412"/>
    </source>
</evidence>
<dbReference type="InterPro" id="IPR011013">
    <property type="entry name" value="Gal_mutarotase_sf_dom"/>
</dbReference>
<dbReference type="SUPFAM" id="SSF49785">
    <property type="entry name" value="Galactose-binding domain-like"/>
    <property type="match status" value="1"/>
</dbReference>
<dbReference type="SMART" id="SM01038">
    <property type="entry name" value="Bgal_small_N"/>
    <property type="match status" value="1"/>
</dbReference>
<dbReference type="SUPFAM" id="SSF74650">
    <property type="entry name" value="Galactose mutarotase-like"/>
    <property type="match status" value="1"/>
</dbReference>
<dbReference type="InterPro" id="IPR006102">
    <property type="entry name" value="Ig-like_GH2"/>
</dbReference>
<comment type="caution">
    <text evidence="12">The sequence shown here is derived from an EMBL/GenBank/DDBJ whole genome shotgun (WGS) entry which is preliminary data.</text>
</comment>
<evidence type="ECO:0000256" key="6">
    <source>
        <dbReference type="ARBA" id="ARBA00022801"/>
    </source>
</evidence>
<dbReference type="SUPFAM" id="SSF49303">
    <property type="entry name" value="beta-Galactosidase/glucuronidase domain"/>
    <property type="match status" value="2"/>
</dbReference>
<dbReference type="Proteomes" id="UP000032900">
    <property type="component" value="Unassembled WGS sequence"/>
</dbReference>
<dbReference type="PROSITE" id="PS00719">
    <property type="entry name" value="GLYCOSYL_HYDROL_F2_1"/>
    <property type="match status" value="1"/>
</dbReference>
<dbReference type="InterPro" id="IPR013783">
    <property type="entry name" value="Ig-like_fold"/>
</dbReference>
<comment type="cofactor">
    <cofactor evidence="2">
        <name>Ca(2+)</name>
        <dbReference type="ChEBI" id="CHEBI:29108"/>
    </cofactor>
</comment>
<dbReference type="SUPFAM" id="SSF51445">
    <property type="entry name" value="(Trans)glycosidases"/>
    <property type="match status" value="1"/>
</dbReference>
<dbReference type="OrthoDB" id="9801077at2"/>
<dbReference type="PRINTS" id="PR00132">
    <property type="entry name" value="GLHYDRLASE2"/>
</dbReference>
<dbReference type="STRING" id="1236989.JCM15548_11172"/>
<dbReference type="Gene3D" id="2.60.40.10">
    <property type="entry name" value="Immunoglobulins"/>
    <property type="match status" value="2"/>
</dbReference>
<evidence type="ECO:0000256" key="5">
    <source>
        <dbReference type="ARBA" id="ARBA00012756"/>
    </source>
</evidence>
<name>A0A0E9LUQ0_9BACT</name>
<evidence type="ECO:0000313" key="12">
    <source>
        <dbReference type="EMBL" id="GAO29018.1"/>
    </source>
</evidence>
<keyword evidence="6 10" id="KW-0378">Hydrolase</keyword>
<dbReference type="AlphaFoldDB" id="A0A0E9LUQ0"/>
<dbReference type="InterPro" id="IPR004199">
    <property type="entry name" value="B-gal_small/dom_5"/>
</dbReference>
<dbReference type="EC" id="3.2.1.23" evidence="5 10"/>
<dbReference type="InterPro" id="IPR006104">
    <property type="entry name" value="Glyco_hydro_2_N"/>
</dbReference>
<dbReference type="InterPro" id="IPR032312">
    <property type="entry name" value="LacZ_4"/>
</dbReference>
<organism evidence="12 13">
    <name type="scientific">Geofilum rubicundum JCM 15548</name>
    <dbReference type="NCBI Taxonomy" id="1236989"/>
    <lineage>
        <taxon>Bacteria</taxon>
        <taxon>Pseudomonadati</taxon>
        <taxon>Bacteroidota</taxon>
        <taxon>Bacteroidia</taxon>
        <taxon>Marinilabiliales</taxon>
        <taxon>Marinilabiliaceae</taxon>
        <taxon>Geofilum</taxon>
    </lineage>
</organism>
<dbReference type="GO" id="GO:0009341">
    <property type="term" value="C:beta-galactosidase complex"/>
    <property type="evidence" value="ECO:0007669"/>
    <property type="project" value="InterPro"/>
</dbReference>
<dbReference type="InterPro" id="IPR008979">
    <property type="entry name" value="Galactose-bd-like_sf"/>
</dbReference>
<dbReference type="InterPro" id="IPR006103">
    <property type="entry name" value="Glyco_hydro_2_cat"/>
</dbReference>
<comment type="subunit">
    <text evidence="4">Monomer.</text>
</comment>
<keyword evidence="7" id="KW-0106">Calcium</keyword>
<protein>
    <recommendedName>
        <fullName evidence="5 10">Beta-galactosidase</fullName>
        <ecNumber evidence="5 10">3.2.1.23</ecNumber>
    </recommendedName>
    <alternativeName>
        <fullName evidence="9 10">Lactase</fullName>
    </alternativeName>
</protein>
<dbReference type="InterPro" id="IPR023230">
    <property type="entry name" value="Glyco_hydro_2_CS"/>
</dbReference>
<feature type="domain" description="Beta galactosidase small chain/" evidence="11">
    <location>
        <begin position="767"/>
        <end position="1041"/>
    </location>
</feature>
<dbReference type="Gene3D" id="3.20.20.80">
    <property type="entry name" value="Glycosidases"/>
    <property type="match status" value="1"/>
</dbReference>
<dbReference type="InterPro" id="IPR014718">
    <property type="entry name" value="GH-type_carb-bd"/>
</dbReference>
<evidence type="ECO:0000256" key="7">
    <source>
        <dbReference type="ARBA" id="ARBA00022837"/>
    </source>
</evidence>
<proteinExistence type="inferred from homology"/>
<dbReference type="EMBL" id="BAZW01000006">
    <property type="protein sequence ID" value="GAO29018.1"/>
    <property type="molecule type" value="Genomic_DNA"/>
</dbReference>
<gene>
    <name evidence="12" type="ORF">JCM15548_11172</name>
</gene>
<sequence length="1057" mass="119976">MKKRSCINGLSLIVIFLLLAFAFNVSAEKLPVWQSQHSLGMNKLDPHYYVLPYNSEQEVLSRDYEKSPFYMDLNGQWKFHWVRNPDGRPETFFEKDFFDGHWADIEVPGNWERQGYGLPIYVNENYEFVHPMFGMDRPNPPLVPDEHNEVGCYRRTFTVPENWRDRRTVLCLEGVNSFYYVWLNGELLGYNMDSKTPAEWDVTDKLTEGENVLAVEVYRWSAGSYLECQDYWRISGIERDVYLYSTPKVHIADYEVGSSLETKTYKDGIFDLNVTIGGALEGEALLDYELLDDKGAVVLKDSKTVVSGGAQTVVAFETKVLNSVKPWSAEAPHLYHLVLNLTDVQGRDAHITGNHVGFRSSEVKDGQYLFNGQPILIKGVNRHEHTQRGRTVDEESMLADIRLMKQHNINTVRNAHYPNDKRWYELCNIYGLYVIDEANVESHGMGYGPASLAKDTTWLQQHLERNQRMYHRSKNQPSVVIWSMGNEAGDGINFEKTYEWLKSVEKNRPVQYEMARETAHSDIYARMYRSVEEIRAYAASNPVRPYILCEYAHAMGNSVGGLKDYWDVFESEPQVQGGCIWDWVDQTFREVDENGRWYWAYGGDYGPEDVPSFGNFNANGLISADRQPYPHLKEVGKVYQYVKAELVNTENLTVKVKNWYDFTNLDALTLRWEVKSDLGKVLLSGNQIVSAVPGETFMLQLANGQFSVPANNREVFLNLNWELNEARPFKSEGFRVAYDQFVIAASEAPKTPSSSAHGRRYTINGTSASNQDVSVSFSESTGELVSYIYKGQELLASPLSVSVDRAPTDNDRRDWNGGRHWEQLGLSSLNPVDVSVNLMRAGRNLQVLVRQAYTNQKDQKIMDVALTYILNPDGEMLVSGLVTPDTSVVKTLARVGLSFDMPASYNQVHYFGRGDHETYADRKQNGTIDYYQTTTDRMYVNYVVPQSCGNRTDTRWMAITHPNGPGLFVSSEVPFEFAALPYSDAELKAATHYNQLPAVSNATSLHLNAVQSGIGTATCGPGVLPQYLVSAAPTAINFRIKPVTEGVQDNWAKWYGQ</sequence>
<reference evidence="12 13" key="1">
    <citation type="journal article" date="2015" name="Microbes Environ.">
        <title>Distribution and evolution of nitrogen fixation genes in the phylum bacteroidetes.</title>
        <authorList>
            <person name="Inoue J."/>
            <person name="Oshima K."/>
            <person name="Suda W."/>
            <person name="Sakamoto M."/>
            <person name="Iino T."/>
            <person name="Noda S."/>
            <person name="Hongoh Y."/>
            <person name="Hattori M."/>
            <person name="Ohkuma M."/>
        </authorList>
    </citation>
    <scope>NUCLEOTIDE SEQUENCE [LARGE SCALE GENOMIC DNA]</scope>
    <source>
        <strain evidence="12">JCM 15548</strain>
    </source>
</reference>
<dbReference type="InterPro" id="IPR017853">
    <property type="entry name" value="GH"/>
</dbReference>
<evidence type="ECO:0000256" key="9">
    <source>
        <dbReference type="ARBA" id="ARBA00032230"/>
    </source>
</evidence>